<dbReference type="EMBL" id="CAUOFW020000858">
    <property type="protein sequence ID" value="CAK9138052.1"/>
    <property type="molecule type" value="Genomic_DNA"/>
</dbReference>
<proteinExistence type="predicted"/>
<feature type="non-terminal residue" evidence="1">
    <location>
        <position position="1"/>
    </location>
</feature>
<comment type="caution">
    <text evidence="1">The sequence shown here is derived from an EMBL/GenBank/DDBJ whole genome shotgun (WGS) entry which is preliminary data.</text>
</comment>
<sequence length="67" mass="7076">EHIYVPSHEVLVAKASSIPHPTLPQVDLAVSEVPDVLVPPSTSTDPTVLDDNILVDIEVLLKGNAVA</sequence>
<reference evidence="1 2" key="1">
    <citation type="submission" date="2024-02" db="EMBL/GenBank/DDBJ databases">
        <authorList>
            <person name="Vignale AGUSTIN F."/>
            <person name="Sosa J E."/>
            <person name="Modenutti C."/>
        </authorList>
    </citation>
    <scope>NUCLEOTIDE SEQUENCE [LARGE SCALE GENOMIC DNA]</scope>
</reference>
<evidence type="ECO:0000313" key="1">
    <source>
        <dbReference type="EMBL" id="CAK9138052.1"/>
    </source>
</evidence>
<name>A0ABC8R039_9AQUA</name>
<evidence type="ECO:0008006" key="3">
    <source>
        <dbReference type="Google" id="ProtNLM"/>
    </source>
</evidence>
<accession>A0ABC8R039</accession>
<protein>
    <recommendedName>
        <fullName evidence="3">Reverse transcriptase domain-containing protein</fullName>
    </recommendedName>
</protein>
<dbReference type="Proteomes" id="UP001642360">
    <property type="component" value="Unassembled WGS sequence"/>
</dbReference>
<dbReference type="AlphaFoldDB" id="A0ABC8R039"/>
<evidence type="ECO:0000313" key="2">
    <source>
        <dbReference type="Proteomes" id="UP001642360"/>
    </source>
</evidence>
<keyword evidence="2" id="KW-1185">Reference proteome</keyword>
<gene>
    <name evidence="1" type="ORF">ILEXP_LOCUS5131</name>
</gene>
<organism evidence="1 2">
    <name type="scientific">Ilex paraguariensis</name>
    <name type="common">yerba mate</name>
    <dbReference type="NCBI Taxonomy" id="185542"/>
    <lineage>
        <taxon>Eukaryota</taxon>
        <taxon>Viridiplantae</taxon>
        <taxon>Streptophyta</taxon>
        <taxon>Embryophyta</taxon>
        <taxon>Tracheophyta</taxon>
        <taxon>Spermatophyta</taxon>
        <taxon>Magnoliopsida</taxon>
        <taxon>eudicotyledons</taxon>
        <taxon>Gunneridae</taxon>
        <taxon>Pentapetalae</taxon>
        <taxon>asterids</taxon>
        <taxon>campanulids</taxon>
        <taxon>Aquifoliales</taxon>
        <taxon>Aquifoliaceae</taxon>
        <taxon>Ilex</taxon>
    </lineage>
</organism>